<dbReference type="EMBL" id="CP019688">
    <property type="protein sequence ID" value="AQQ14237.1"/>
    <property type="molecule type" value="Genomic_DNA"/>
</dbReference>
<dbReference type="OrthoDB" id="4410145at2"/>
<feature type="region of interest" description="Disordered" evidence="1">
    <location>
        <begin position="213"/>
        <end position="245"/>
    </location>
</feature>
<protein>
    <submittedName>
        <fullName evidence="2">Uncharacterized protein</fullName>
    </submittedName>
</protein>
<dbReference type="Proteomes" id="UP000217209">
    <property type="component" value="Chromosome"/>
</dbReference>
<accession>A0A1Q2HTQ9</accession>
<name>A0A1Q2HTQ9_9CORY</name>
<organism evidence="2 3">
    <name type="scientific">Corynebacterium glaucum</name>
    <dbReference type="NCBI Taxonomy" id="187491"/>
    <lineage>
        <taxon>Bacteria</taxon>
        <taxon>Bacillati</taxon>
        <taxon>Actinomycetota</taxon>
        <taxon>Actinomycetes</taxon>
        <taxon>Mycobacteriales</taxon>
        <taxon>Corynebacteriaceae</taxon>
        <taxon>Corynebacterium</taxon>
    </lineage>
</organism>
<dbReference type="RefSeq" id="WP_095659114.1">
    <property type="nucleotide sequence ID" value="NZ_BAAAKB010000011.1"/>
</dbReference>
<proteinExistence type="predicted"/>
<evidence type="ECO:0000313" key="2">
    <source>
        <dbReference type="EMBL" id="AQQ14237.1"/>
    </source>
</evidence>
<sequence length="245" mass="26554">MGTQATALKPSMQLPPDAPRPDFRWTVSLPTTWRIIDLNPARTDAVISNLLRDDDLVPGARLKRSHQREVKQQMMEMATQARDAGSVLALILPGVLDDTVTAVTLLMRWVDSAPTSASVLGAQKQLGSPEDSTVEKTNQGDPYLLFHSQMEGGPITQRRTLYTHQAFIPAPGTTWTLVVSATAPSAESSDGVEAIVRRVAASFAVVPDDTQLTFNNDDDADGASSAQTPFSRVWLSEEGEVNNAR</sequence>
<evidence type="ECO:0000313" key="3">
    <source>
        <dbReference type="Proteomes" id="UP000217209"/>
    </source>
</evidence>
<dbReference type="AlphaFoldDB" id="A0A1Q2HTQ9"/>
<dbReference type="KEGG" id="cgv:CGLAU_01230"/>
<gene>
    <name evidence="2" type="ORF">CGLAU_01230</name>
</gene>
<keyword evidence="3" id="KW-1185">Reference proteome</keyword>
<evidence type="ECO:0000256" key="1">
    <source>
        <dbReference type="SAM" id="MobiDB-lite"/>
    </source>
</evidence>
<reference evidence="2 3" key="1">
    <citation type="submission" date="2016-12" db="EMBL/GenBank/DDBJ databases">
        <authorList>
            <person name="Song W.-J."/>
            <person name="Kurnit D.M."/>
        </authorList>
    </citation>
    <scope>NUCLEOTIDE SEQUENCE [LARGE SCALE GENOMIC DNA]</scope>
    <source>
        <strain evidence="2 3">DSM 30827</strain>
    </source>
</reference>